<dbReference type="AlphaFoldDB" id="A0AAQ3N1G6"/>
<evidence type="ECO:0000313" key="1">
    <source>
        <dbReference type="EMBL" id="WVZ00606.1"/>
    </source>
</evidence>
<proteinExistence type="predicted"/>
<dbReference type="Proteomes" id="UP001374535">
    <property type="component" value="Chromosome 8"/>
</dbReference>
<dbReference type="EMBL" id="CP144693">
    <property type="protein sequence ID" value="WVZ00606.1"/>
    <property type="molecule type" value="Genomic_DNA"/>
</dbReference>
<accession>A0AAQ3N1G6</accession>
<protein>
    <submittedName>
        <fullName evidence="1">Uncharacterized protein</fullName>
    </submittedName>
</protein>
<reference evidence="1 2" key="1">
    <citation type="journal article" date="2023" name="Life. Sci Alliance">
        <title>Evolutionary insights into 3D genome organization and epigenetic landscape of Vigna mungo.</title>
        <authorList>
            <person name="Junaid A."/>
            <person name="Singh B."/>
            <person name="Bhatia S."/>
        </authorList>
    </citation>
    <scope>NUCLEOTIDE SEQUENCE [LARGE SCALE GENOMIC DNA]</scope>
    <source>
        <strain evidence="1">Urdbean</strain>
    </source>
</reference>
<name>A0AAQ3N1G6_VIGMU</name>
<keyword evidence="2" id="KW-1185">Reference proteome</keyword>
<evidence type="ECO:0000313" key="2">
    <source>
        <dbReference type="Proteomes" id="UP001374535"/>
    </source>
</evidence>
<sequence length="139" mass="16298">MQKTKTMEESWKKLGVKKIELKIREKAKYFKNEGALKMAEGTRVEKALFQACTDKLYDNCGDKNECLNLCRKKYGFLGSENEMVEGRRVEKKLYETCIQILYGECEDNDKCFTDCRENYGYLASGVCNYREECECRRPC</sequence>
<organism evidence="1 2">
    <name type="scientific">Vigna mungo</name>
    <name type="common">Black gram</name>
    <name type="synonym">Phaseolus mungo</name>
    <dbReference type="NCBI Taxonomy" id="3915"/>
    <lineage>
        <taxon>Eukaryota</taxon>
        <taxon>Viridiplantae</taxon>
        <taxon>Streptophyta</taxon>
        <taxon>Embryophyta</taxon>
        <taxon>Tracheophyta</taxon>
        <taxon>Spermatophyta</taxon>
        <taxon>Magnoliopsida</taxon>
        <taxon>eudicotyledons</taxon>
        <taxon>Gunneridae</taxon>
        <taxon>Pentapetalae</taxon>
        <taxon>rosids</taxon>
        <taxon>fabids</taxon>
        <taxon>Fabales</taxon>
        <taxon>Fabaceae</taxon>
        <taxon>Papilionoideae</taxon>
        <taxon>50 kb inversion clade</taxon>
        <taxon>NPAAA clade</taxon>
        <taxon>indigoferoid/millettioid clade</taxon>
        <taxon>Phaseoleae</taxon>
        <taxon>Vigna</taxon>
    </lineage>
</organism>
<gene>
    <name evidence="1" type="ORF">V8G54_026675</name>
</gene>